<accession>A0A218WYV2</accession>
<dbReference type="InterPro" id="IPR016024">
    <property type="entry name" value="ARM-type_fold"/>
</dbReference>
<evidence type="ECO:0000256" key="3">
    <source>
        <dbReference type="ARBA" id="ARBA00023242"/>
    </source>
</evidence>
<comment type="caution">
    <text evidence="7">The sequence shown here is derived from an EMBL/GenBank/DDBJ whole genome shotgun (WGS) entry which is preliminary data.</text>
</comment>
<organism evidence="7 8">
    <name type="scientific">Punica granatum</name>
    <name type="common">Pomegranate</name>
    <dbReference type="NCBI Taxonomy" id="22663"/>
    <lineage>
        <taxon>Eukaryota</taxon>
        <taxon>Viridiplantae</taxon>
        <taxon>Streptophyta</taxon>
        <taxon>Embryophyta</taxon>
        <taxon>Tracheophyta</taxon>
        <taxon>Spermatophyta</taxon>
        <taxon>Magnoliopsida</taxon>
        <taxon>eudicotyledons</taxon>
        <taxon>Gunneridae</taxon>
        <taxon>Pentapetalae</taxon>
        <taxon>rosids</taxon>
        <taxon>malvids</taxon>
        <taxon>Myrtales</taxon>
        <taxon>Lythraceae</taxon>
        <taxon>Punica</taxon>
    </lineage>
</organism>
<evidence type="ECO:0000313" key="7">
    <source>
        <dbReference type="EMBL" id="OWM77738.1"/>
    </source>
</evidence>
<dbReference type="SUPFAM" id="SSF48371">
    <property type="entry name" value="ARM repeat"/>
    <property type="match status" value="1"/>
</dbReference>
<comment type="function">
    <text evidence="4">Key component of the cytosolic iron-sulfur protein assembly (CIA) complex, a multiprotein complex that mediates the incorporation of iron-sulfur cluster into apoproteins specifically involved in DNA metabolism and genomic integrity. In the CIA complex, MMS19 acts as an adapter between early-acting CIA components and a subset of cellular target iron-sulfur proteins.</text>
</comment>
<dbReference type="InterPro" id="IPR029240">
    <property type="entry name" value="MMS19_N"/>
</dbReference>
<evidence type="ECO:0000259" key="6">
    <source>
        <dbReference type="Pfam" id="PF14500"/>
    </source>
</evidence>
<dbReference type="AlphaFoldDB" id="A0A218WYV2"/>
<dbReference type="Pfam" id="PF12460">
    <property type="entry name" value="MMS19_C"/>
    <property type="match status" value="1"/>
</dbReference>
<dbReference type="InterPro" id="IPR039920">
    <property type="entry name" value="MMS19"/>
</dbReference>
<feature type="domain" description="MMS19 N-terminal" evidence="6">
    <location>
        <begin position="77"/>
        <end position="345"/>
    </location>
</feature>
<keyword evidence="4" id="KW-0234">DNA repair</keyword>
<dbReference type="PANTHER" id="PTHR12891">
    <property type="entry name" value="DNA REPAIR/TRANSCRIPTION PROTEIN MET18/MMS19"/>
    <property type="match status" value="1"/>
</dbReference>
<dbReference type="GO" id="GO:0051604">
    <property type="term" value="P:protein maturation"/>
    <property type="evidence" value="ECO:0007669"/>
    <property type="project" value="UniProtKB-UniRule"/>
</dbReference>
<dbReference type="GO" id="GO:0005634">
    <property type="term" value="C:nucleus"/>
    <property type="evidence" value="ECO:0007669"/>
    <property type="project" value="UniProtKB-SubCell"/>
</dbReference>
<dbReference type="GO" id="GO:0016226">
    <property type="term" value="P:iron-sulfur cluster assembly"/>
    <property type="evidence" value="ECO:0007669"/>
    <property type="project" value="UniProtKB-UniRule"/>
</dbReference>
<evidence type="ECO:0000256" key="1">
    <source>
        <dbReference type="ARBA" id="ARBA00004123"/>
    </source>
</evidence>
<keyword evidence="2" id="KW-0677">Repeat</keyword>
<reference evidence="8" key="1">
    <citation type="journal article" date="2017" name="Plant J.">
        <title>The pomegranate (Punica granatum L.) genome and the genomics of punicalagin biosynthesis.</title>
        <authorList>
            <person name="Qin G."/>
            <person name="Xu C."/>
            <person name="Ming R."/>
            <person name="Tang H."/>
            <person name="Guyot R."/>
            <person name="Kramer E.M."/>
            <person name="Hu Y."/>
            <person name="Yi X."/>
            <person name="Qi Y."/>
            <person name="Xu X."/>
            <person name="Gao Z."/>
            <person name="Pan H."/>
            <person name="Jian J."/>
            <person name="Tian Y."/>
            <person name="Yue Z."/>
            <person name="Xu Y."/>
        </authorList>
    </citation>
    <scope>NUCLEOTIDE SEQUENCE [LARGE SCALE GENOMIC DNA]</scope>
    <source>
        <strain evidence="8">cv. Dabenzi</strain>
    </source>
</reference>
<evidence type="ECO:0000259" key="5">
    <source>
        <dbReference type="Pfam" id="PF12460"/>
    </source>
</evidence>
<keyword evidence="3 4" id="KW-0539">Nucleus</keyword>
<dbReference type="Proteomes" id="UP000197138">
    <property type="component" value="Unassembled WGS sequence"/>
</dbReference>
<dbReference type="Pfam" id="PF14500">
    <property type="entry name" value="MMS19_N"/>
    <property type="match status" value="1"/>
</dbReference>
<dbReference type="EMBL" id="MTKT01002520">
    <property type="protein sequence ID" value="OWM77738.1"/>
    <property type="molecule type" value="Genomic_DNA"/>
</dbReference>
<gene>
    <name evidence="7" type="ORF">CDL15_Pgr012440</name>
</gene>
<name>A0A218WYV2_PUNGR</name>
<comment type="subcellular location">
    <subcellularLocation>
        <location evidence="1 4">Nucleus</location>
    </subcellularLocation>
</comment>
<sequence length="1243" mass="137301">MAEPTELTRHVEAYIDTSRSPAQQRMHLSLMGGGGILHFGEFLGFVAIGVSNVVLAAALEAIASLLKSGRLTIEAMVREMGLYLTTTDAIIRAKGILLLAEVLSCLSSNPLDKITIHSLITFFTERLADWKALRGALVGCLALMRRNDQVGRVTLDDAKAVLESFLESLHVQSLGQHDRKLCFELLECLLENYSDAVIPLGNQVIDGLCESIDMEKDPECLMLAFHIVKLAAQLFPDPDGPLACVAEELFEILGHYFPIHFTHQKAEDLNITRDNLSSSLMLAFSSTPLFEPFAVPLLLEKLSSDLPSAKVDALKYLNHCSLKYGPERMAKHAEAIWRLLKDTILLSLRELILSFSPESLDTLETPRNEIADGALTFLETAVAQNNDLFLNLILGDADVNLIIQSISSYKSYTEISSEMKERVHAVGRILAVSAKTSIASCNRVFGSIHPCLLEALGISVRDLYGNHPHGHEHVDSEEISFGALFLSVLLLEASRDLIVGSEKATFLPNSGPEASHSIFQGFATGFERAFISTMSRNNYTKVSNPHVFLGVKGLQIFATFPGGLLPIQGSLFEDILTMLVSVVTQNCKNEWLWTLAMKALVNIGSYINKYHQPEKGPSFMAIVVEKISSLLTSTELGMPYPLKLEAASNVGMIEMNYMLRIVRGVEEALFTNLSEIYTQVNIKSAEETVQLLQCYSTKILPWMQESGGTEQVPMQFVAALLSQIEGCNDLSSVAEEKGIMDATMEAVKFAVGSCSEASQNIIVEKTCSILSSSSYFSVDEYSFPTLPIEMEGLLSTNELESMPAKEKWVLSLFASVIIALHPTTHISNVRAAIHLFMRTFLKGHIPSAQALGSIVNKLCPRQNGERVPSDCSLEEAIDLIFNLSMRYPGKSKITLSDICHAASTNKSLQISALVGLAWIGKGLLMRGHDKVKDITMIFLECFLPTDGMSSKQASPEEEQDQNLHSSVMKYAADSFRILMSDSEDCLNRRFHPIIRPLYKQRFFSIMLPIFQSLFVKCDSSLTRSLLYRAFAHVVCEAPLIAVLGEAKKLIPLLVDAILIFSKDDAGKDLMYSLLLVLSGILMDKNGQDAVIDNASMIINCLISSITYPHMMPVRETGLQCLFAMSTLPHTRVYPLRTQVLQAIARVLDDPKRVVRLEAVRCRQAWWKEVQVRCALSCPKPKVPMARMDHSIDQPKPYTSYSQPGPASASPGHDHFRMVLGSYLVALFIDGPSLYVNFCGLDSA</sequence>
<feature type="domain" description="MMS19 C-terminal" evidence="5">
    <location>
        <begin position="723"/>
        <end position="1124"/>
    </location>
</feature>
<evidence type="ECO:0000256" key="4">
    <source>
        <dbReference type="RuleBase" id="RU367072"/>
    </source>
</evidence>
<evidence type="ECO:0000256" key="2">
    <source>
        <dbReference type="ARBA" id="ARBA00022737"/>
    </source>
</evidence>
<dbReference type="PANTHER" id="PTHR12891:SF0">
    <property type="entry name" value="MMS19 NUCLEOTIDE EXCISION REPAIR PROTEIN HOMOLOG"/>
    <property type="match status" value="1"/>
</dbReference>
<dbReference type="InterPro" id="IPR024687">
    <property type="entry name" value="MMS19_C"/>
</dbReference>
<comment type="similarity">
    <text evidence="4">Belongs to the MET18/MMS19 family.</text>
</comment>
<proteinExistence type="inferred from homology"/>
<protein>
    <recommendedName>
        <fullName evidence="4">MMS19 nucleotide excision repair protein</fullName>
    </recommendedName>
</protein>
<evidence type="ECO:0000313" key="8">
    <source>
        <dbReference type="Proteomes" id="UP000197138"/>
    </source>
</evidence>
<keyword evidence="4" id="KW-0227">DNA damage</keyword>
<dbReference type="GO" id="GO:0006281">
    <property type="term" value="P:DNA repair"/>
    <property type="evidence" value="ECO:0007669"/>
    <property type="project" value="UniProtKB-UniRule"/>
</dbReference>
<dbReference type="GO" id="GO:0097361">
    <property type="term" value="C:cytosolic [4Fe-4S] assembly targeting complex"/>
    <property type="evidence" value="ECO:0007669"/>
    <property type="project" value="UniProtKB-UniRule"/>
</dbReference>